<accession>A0AAJ0EL11</accession>
<evidence type="ECO:0000313" key="2">
    <source>
        <dbReference type="EMBL" id="KAK1655786.1"/>
    </source>
</evidence>
<keyword evidence="3" id="KW-1185">Reference proteome</keyword>
<reference evidence="2" key="1">
    <citation type="submission" date="2021-06" db="EMBL/GenBank/DDBJ databases">
        <title>Comparative genomics, transcriptomics and evolutionary studies reveal genomic signatures of adaptation to plant cell wall in hemibiotrophic fungi.</title>
        <authorList>
            <consortium name="DOE Joint Genome Institute"/>
            <person name="Baroncelli R."/>
            <person name="Diaz J.F."/>
            <person name="Benocci T."/>
            <person name="Peng M."/>
            <person name="Battaglia E."/>
            <person name="Haridas S."/>
            <person name="Andreopoulos W."/>
            <person name="Labutti K."/>
            <person name="Pangilinan J."/>
            <person name="Floch G.L."/>
            <person name="Makela M.R."/>
            <person name="Henrissat B."/>
            <person name="Grigoriev I.V."/>
            <person name="Crouch J.A."/>
            <person name="De Vries R.P."/>
            <person name="Sukno S.A."/>
            <person name="Thon M.R."/>
        </authorList>
    </citation>
    <scope>NUCLEOTIDE SEQUENCE</scope>
    <source>
        <strain evidence="2">CBS 102054</strain>
    </source>
</reference>
<name>A0AAJ0EL11_9PEZI</name>
<evidence type="ECO:0008006" key="4">
    <source>
        <dbReference type="Google" id="ProtNLM"/>
    </source>
</evidence>
<gene>
    <name evidence="2" type="ORF">BDP81DRAFT_10028</name>
</gene>
<dbReference type="GeneID" id="85466221"/>
<protein>
    <recommendedName>
        <fullName evidence="4">Secreted protein</fullName>
    </recommendedName>
</protein>
<comment type="caution">
    <text evidence="2">The sequence shown here is derived from an EMBL/GenBank/DDBJ whole genome shotgun (WGS) entry which is preliminary data.</text>
</comment>
<evidence type="ECO:0000256" key="1">
    <source>
        <dbReference type="SAM" id="SignalP"/>
    </source>
</evidence>
<feature type="chain" id="PRO_5042565244" description="Secreted protein" evidence="1">
    <location>
        <begin position="20"/>
        <end position="121"/>
    </location>
</feature>
<dbReference type="AlphaFoldDB" id="A0AAJ0EL11"/>
<proteinExistence type="predicted"/>
<dbReference type="Proteomes" id="UP001243989">
    <property type="component" value="Unassembled WGS sequence"/>
</dbReference>
<organism evidence="2 3">
    <name type="scientific">Colletotrichum phormii</name>
    <dbReference type="NCBI Taxonomy" id="359342"/>
    <lineage>
        <taxon>Eukaryota</taxon>
        <taxon>Fungi</taxon>
        <taxon>Dikarya</taxon>
        <taxon>Ascomycota</taxon>
        <taxon>Pezizomycotina</taxon>
        <taxon>Sordariomycetes</taxon>
        <taxon>Hypocreomycetidae</taxon>
        <taxon>Glomerellales</taxon>
        <taxon>Glomerellaceae</taxon>
        <taxon>Colletotrichum</taxon>
        <taxon>Colletotrichum acutatum species complex</taxon>
    </lineage>
</organism>
<keyword evidence="1" id="KW-0732">Signal</keyword>
<sequence length="121" mass="13562">MCLIVPFLRLLALPLVSNQLRVNTETSTPGIDNVEMASGFDHKLDDSLDNDNEYRTSSVSSTVPRMLAVMRLYTCLAWASGYLEEPPGAKQLRLKNHLISEAPITEAFLWWGPSTRNAWPV</sequence>
<evidence type="ECO:0000313" key="3">
    <source>
        <dbReference type="Proteomes" id="UP001243989"/>
    </source>
</evidence>
<dbReference type="RefSeq" id="XP_060451830.1">
    <property type="nucleotide sequence ID" value="XM_060581359.1"/>
</dbReference>
<feature type="signal peptide" evidence="1">
    <location>
        <begin position="1"/>
        <end position="19"/>
    </location>
</feature>
<dbReference type="EMBL" id="JAHMHQ010000001">
    <property type="protein sequence ID" value="KAK1655786.1"/>
    <property type="molecule type" value="Genomic_DNA"/>
</dbReference>